<organism evidence="2 3">
    <name type="scientific">Leersia perrieri</name>
    <dbReference type="NCBI Taxonomy" id="77586"/>
    <lineage>
        <taxon>Eukaryota</taxon>
        <taxon>Viridiplantae</taxon>
        <taxon>Streptophyta</taxon>
        <taxon>Embryophyta</taxon>
        <taxon>Tracheophyta</taxon>
        <taxon>Spermatophyta</taxon>
        <taxon>Magnoliopsida</taxon>
        <taxon>Liliopsida</taxon>
        <taxon>Poales</taxon>
        <taxon>Poaceae</taxon>
        <taxon>BOP clade</taxon>
        <taxon>Oryzoideae</taxon>
        <taxon>Oryzeae</taxon>
        <taxon>Oryzinae</taxon>
        <taxon>Leersia</taxon>
    </lineage>
</organism>
<keyword evidence="3" id="KW-1185">Reference proteome</keyword>
<dbReference type="Proteomes" id="UP000032180">
    <property type="component" value="Chromosome 9"/>
</dbReference>
<dbReference type="HOGENOM" id="CLU_162273_0_0_1"/>
<reference evidence="3" key="2">
    <citation type="submission" date="2013-12" db="EMBL/GenBank/DDBJ databases">
        <authorList>
            <person name="Yu Y."/>
            <person name="Lee S."/>
            <person name="de Baynast K."/>
            <person name="Wissotski M."/>
            <person name="Liu L."/>
            <person name="Talag J."/>
            <person name="Goicoechea J."/>
            <person name="Angelova A."/>
            <person name="Jetty R."/>
            <person name="Kudrna D."/>
            <person name="Golser W."/>
            <person name="Rivera L."/>
            <person name="Zhang J."/>
            <person name="Wing R."/>
        </authorList>
    </citation>
    <scope>NUCLEOTIDE SEQUENCE</scope>
</reference>
<accession>A0A0D9XC25</accession>
<dbReference type="Gramene" id="LPERR09G02780.1">
    <property type="protein sequence ID" value="LPERR09G02780.1"/>
    <property type="gene ID" value="LPERR09G02780"/>
</dbReference>
<name>A0A0D9XC25_9ORYZ</name>
<feature type="region of interest" description="Disordered" evidence="1">
    <location>
        <begin position="25"/>
        <end position="74"/>
    </location>
</feature>
<reference evidence="2" key="3">
    <citation type="submission" date="2015-04" db="UniProtKB">
        <authorList>
            <consortium name="EnsemblPlants"/>
        </authorList>
    </citation>
    <scope>IDENTIFICATION</scope>
</reference>
<protein>
    <submittedName>
        <fullName evidence="2">Uncharacterized protein</fullName>
    </submittedName>
</protein>
<reference evidence="2 3" key="1">
    <citation type="submission" date="2012-08" db="EMBL/GenBank/DDBJ databases">
        <title>Oryza genome evolution.</title>
        <authorList>
            <person name="Wing R.A."/>
        </authorList>
    </citation>
    <scope>NUCLEOTIDE SEQUENCE</scope>
</reference>
<evidence type="ECO:0000313" key="2">
    <source>
        <dbReference type="EnsemblPlants" id="LPERR09G02780.1"/>
    </source>
</evidence>
<proteinExistence type="predicted"/>
<evidence type="ECO:0000313" key="3">
    <source>
        <dbReference type="Proteomes" id="UP000032180"/>
    </source>
</evidence>
<dbReference type="AlphaFoldDB" id="A0A0D9XC25"/>
<sequence length="124" mass="14259">MASLLLRSAGRSLLQRQISPARLMEKPRRLYSAGTKPQPDKASQLKRTQQDLKEENKALEERMNSSTGNLNRRLDDLQSRIDRLTAASKEMEAQYQKYDKWSLKIFCLSAVSYVAFLTKMSLYG</sequence>
<dbReference type="EnsemblPlants" id="LPERR09G02780.1">
    <property type="protein sequence ID" value="LPERR09G02780.1"/>
    <property type="gene ID" value="LPERR09G02780"/>
</dbReference>
<evidence type="ECO:0000256" key="1">
    <source>
        <dbReference type="SAM" id="MobiDB-lite"/>
    </source>
</evidence>
<feature type="compositionally biased region" description="Basic and acidic residues" evidence="1">
    <location>
        <begin position="48"/>
        <end position="63"/>
    </location>
</feature>